<gene>
    <name evidence="1" type="ORF">EGH23_19825</name>
</gene>
<proteinExistence type="predicted"/>
<dbReference type="AlphaFoldDB" id="A0AAW4PGM0"/>
<dbReference type="Proteomes" id="UP001430455">
    <property type="component" value="Unassembled WGS sequence"/>
</dbReference>
<sequence>MATLSDGDEGKDVVTAGGEKVGIVKEVDRGTAYVDPNAGLTDELKSVLGWGDRDEDTYPVKADAVAETTDDELHLDRGR</sequence>
<name>A0AAW4PGM0_9EURY</name>
<organism evidence="1 2">
    <name type="scientific">Haloarcula nitratireducens</name>
    <dbReference type="NCBI Taxonomy" id="2487749"/>
    <lineage>
        <taxon>Archaea</taxon>
        <taxon>Methanobacteriati</taxon>
        <taxon>Methanobacteriota</taxon>
        <taxon>Stenosarchaea group</taxon>
        <taxon>Halobacteria</taxon>
        <taxon>Halobacteriales</taxon>
        <taxon>Haloarculaceae</taxon>
        <taxon>Haloarcula</taxon>
    </lineage>
</organism>
<protein>
    <submittedName>
        <fullName evidence="1">PRC-barrel domain containing protein</fullName>
    </submittedName>
</protein>
<reference evidence="1 2" key="1">
    <citation type="submission" date="2021-06" db="EMBL/GenBank/DDBJ databases">
        <title>Halomicroarcula sp. a new haloarchaeum isolated from saline soil.</title>
        <authorList>
            <person name="Duran-Viseras A."/>
            <person name="Sanchez-Porro C."/>
            <person name="Ventosa A."/>
        </authorList>
    </citation>
    <scope>NUCLEOTIDE SEQUENCE [LARGE SCALE GENOMIC DNA]</scope>
    <source>
        <strain evidence="1 2">F27</strain>
    </source>
</reference>
<comment type="caution">
    <text evidence="1">The sequence shown here is derived from an EMBL/GenBank/DDBJ whole genome shotgun (WGS) entry which is preliminary data.</text>
</comment>
<evidence type="ECO:0000313" key="2">
    <source>
        <dbReference type="Proteomes" id="UP001430455"/>
    </source>
</evidence>
<accession>A0AAW4PGM0</accession>
<dbReference type="EMBL" id="RKLT01000015">
    <property type="protein sequence ID" value="MBX0297129.1"/>
    <property type="molecule type" value="Genomic_DNA"/>
</dbReference>
<evidence type="ECO:0000313" key="1">
    <source>
        <dbReference type="EMBL" id="MBX0297129.1"/>
    </source>
</evidence>
<keyword evidence="2" id="KW-1185">Reference proteome</keyword>
<dbReference type="RefSeq" id="WP_220581722.1">
    <property type="nucleotide sequence ID" value="NZ_RKLT01000015.1"/>
</dbReference>